<dbReference type="EMBL" id="QWGR01000006">
    <property type="protein sequence ID" value="RIJ47991.1"/>
    <property type="molecule type" value="Genomic_DNA"/>
</dbReference>
<gene>
    <name evidence="3" type="ORF">D1614_12800</name>
</gene>
<dbReference type="OrthoDB" id="1118652at2"/>
<dbReference type="PROSITE" id="PS51257">
    <property type="entry name" value="PROKAR_LIPOPROTEIN"/>
    <property type="match status" value="1"/>
</dbReference>
<sequence length="166" mass="17856">MKKIAMLSMLALIVFACGQQAKKAPVKTEEAPKEVVVLTVDELLQQAPELADKEVVVKGTVFHVCQHGGERCFLMGSSEGISIRIEAGEKIGAFTQEQMGSELEIAGILKEVKTEADAHNPGAEHGTGEGEAEEDTETAKAHQIIAENQAAAERVFFIEGLKVKEL</sequence>
<evidence type="ECO:0008006" key="5">
    <source>
        <dbReference type="Google" id="ProtNLM"/>
    </source>
</evidence>
<feature type="chain" id="PRO_5017227561" description="DUF4920 domain-containing protein" evidence="2">
    <location>
        <begin position="22"/>
        <end position="166"/>
    </location>
</feature>
<reference evidence="3 4" key="1">
    <citation type="submission" date="2018-08" db="EMBL/GenBank/DDBJ databases">
        <title>Pallidiluteibacterium maritimus gen. nov., sp. nov., isolated from coastal sediment.</title>
        <authorList>
            <person name="Zhou L.Y."/>
        </authorList>
    </citation>
    <scope>NUCLEOTIDE SEQUENCE [LARGE SCALE GENOMIC DNA]</scope>
    <source>
        <strain evidence="3 4">XSD2</strain>
    </source>
</reference>
<proteinExistence type="predicted"/>
<keyword evidence="2" id="KW-0732">Signal</keyword>
<accession>A0A399T1I1</accession>
<organism evidence="3 4">
    <name type="scientific">Maribellus luteus</name>
    <dbReference type="NCBI Taxonomy" id="2305463"/>
    <lineage>
        <taxon>Bacteria</taxon>
        <taxon>Pseudomonadati</taxon>
        <taxon>Bacteroidota</taxon>
        <taxon>Bacteroidia</taxon>
        <taxon>Marinilabiliales</taxon>
        <taxon>Prolixibacteraceae</taxon>
        <taxon>Maribellus</taxon>
    </lineage>
</organism>
<dbReference type="RefSeq" id="WP_119438337.1">
    <property type="nucleotide sequence ID" value="NZ_QWGR01000006.1"/>
</dbReference>
<evidence type="ECO:0000256" key="2">
    <source>
        <dbReference type="SAM" id="SignalP"/>
    </source>
</evidence>
<evidence type="ECO:0000313" key="4">
    <source>
        <dbReference type="Proteomes" id="UP000265926"/>
    </source>
</evidence>
<keyword evidence="4" id="KW-1185">Reference proteome</keyword>
<protein>
    <recommendedName>
        <fullName evidence="5">DUF4920 domain-containing protein</fullName>
    </recommendedName>
</protein>
<comment type="caution">
    <text evidence="3">The sequence shown here is derived from an EMBL/GenBank/DDBJ whole genome shotgun (WGS) entry which is preliminary data.</text>
</comment>
<dbReference type="Proteomes" id="UP000265926">
    <property type="component" value="Unassembled WGS sequence"/>
</dbReference>
<name>A0A399T1I1_9BACT</name>
<feature type="region of interest" description="Disordered" evidence="1">
    <location>
        <begin position="117"/>
        <end position="140"/>
    </location>
</feature>
<evidence type="ECO:0000313" key="3">
    <source>
        <dbReference type="EMBL" id="RIJ47991.1"/>
    </source>
</evidence>
<evidence type="ECO:0000256" key="1">
    <source>
        <dbReference type="SAM" id="MobiDB-lite"/>
    </source>
</evidence>
<dbReference type="AlphaFoldDB" id="A0A399T1I1"/>
<feature type="signal peptide" evidence="2">
    <location>
        <begin position="1"/>
        <end position="21"/>
    </location>
</feature>